<feature type="non-terminal residue" evidence="2">
    <location>
        <position position="113"/>
    </location>
</feature>
<dbReference type="Pfam" id="PF06985">
    <property type="entry name" value="HET"/>
    <property type="match status" value="1"/>
</dbReference>
<dbReference type="PANTHER" id="PTHR24148:SF73">
    <property type="entry name" value="HET DOMAIN PROTEIN (AFU_ORTHOLOGUE AFUA_8G01020)"/>
    <property type="match status" value="1"/>
</dbReference>
<sequence>EFRTVTLHYGAPSSPLQCSLTPASLSSPPQYNALTCVWGHEATRSQITLNSHLFSVTANLVSALHRIRSDTEDRVLWIDALAINQCDIAERNHRVARMRDIYAAAELVLAWLG</sequence>
<accession>A0A6A6E5N8</accession>
<protein>
    <recommendedName>
        <fullName evidence="1">Heterokaryon incompatibility domain-containing protein</fullName>
    </recommendedName>
</protein>
<gene>
    <name evidence="2" type="ORF">K469DRAFT_518222</name>
</gene>
<reference evidence="2" key="1">
    <citation type="journal article" date="2020" name="Stud. Mycol.">
        <title>101 Dothideomycetes genomes: a test case for predicting lifestyles and emergence of pathogens.</title>
        <authorList>
            <person name="Haridas S."/>
            <person name="Albert R."/>
            <person name="Binder M."/>
            <person name="Bloem J."/>
            <person name="Labutti K."/>
            <person name="Salamov A."/>
            <person name="Andreopoulos B."/>
            <person name="Baker S."/>
            <person name="Barry K."/>
            <person name="Bills G."/>
            <person name="Bluhm B."/>
            <person name="Cannon C."/>
            <person name="Castanera R."/>
            <person name="Culley D."/>
            <person name="Daum C."/>
            <person name="Ezra D."/>
            <person name="Gonzalez J."/>
            <person name="Henrissat B."/>
            <person name="Kuo A."/>
            <person name="Liang C."/>
            <person name="Lipzen A."/>
            <person name="Lutzoni F."/>
            <person name="Magnuson J."/>
            <person name="Mondo S."/>
            <person name="Nolan M."/>
            <person name="Ohm R."/>
            <person name="Pangilinan J."/>
            <person name="Park H.-J."/>
            <person name="Ramirez L."/>
            <person name="Alfaro M."/>
            <person name="Sun H."/>
            <person name="Tritt A."/>
            <person name="Yoshinaga Y."/>
            <person name="Zwiers L.-H."/>
            <person name="Turgeon B."/>
            <person name="Goodwin S."/>
            <person name="Spatafora J."/>
            <person name="Crous P."/>
            <person name="Grigoriev I."/>
        </authorList>
    </citation>
    <scope>NUCLEOTIDE SEQUENCE</scope>
    <source>
        <strain evidence="2">CBS 207.26</strain>
    </source>
</reference>
<proteinExistence type="predicted"/>
<dbReference type="InterPro" id="IPR010730">
    <property type="entry name" value="HET"/>
</dbReference>
<evidence type="ECO:0000313" key="3">
    <source>
        <dbReference type="Proteomes" id="UP000800200"/>
    </source>
</evidence>
<name>A0A6A6E5N8_9PEZI</name>
<dbReference type="PANTHER" id="PTHR24148">
    <property type="entry name" value="ANKYRIN REPEAT DOMAIN-CONTAINING PROTEIN 39 HOMOLOG-RELATED"/>
    <property type="match status" value="1"/>
</dbReference>
<evidence type="ECO:0000313" key="2">
    <source>
        <dbReference type="EMBL" id="KAF2185186.1"/>
    </source>
</evidence>
<feature type="domain" description="Heterokaryon incompatibility" evidence="1">
    <location>
        <begin position="31"/>
        <end position="113"/>
    </location>
</feature>
<dbReference type="Proteomes" id="UP000800200">
    <property type="component" value="Unassembled WGS sequence"/>
</dbReference>
<evidence type="ECO:0000259" key="1">
    <source>
        <dbReference type="Pfam" id="PF06985"/>
    </source>
</evidence>
<dbReference type="OrthoDB" id="3553147at2759"/>
<dbReference type="AlphaFoldDB" id="A0A6A6E5N8"/>
<organism evidence="2 3">
    <name type="scientific">Zopfia rhizophila CBS 207.26</name>
    <dbReference type="NCBI Taxonomy" id="1314779"/>
    <lineage>
        <taxon>Eukaryota</taxon>
        <taxon>Fungi</taxon>
        <taxon>Dikarya</taxon>
        <taxon>Ascomycota</taxon>
        <taxon>Pezizomycotina</taxon>
        <taxon>Dothideomycetes</taxon>
        <taxon>Dothideomycetes incertae sedis</taxon>
        <taxon>Zopfiaceae</taxon>
        <taxon>Zopfia</taxon>
    </lineage>
</organism>
<dbReference type="EMBL" id="ML994634">
    <property type="protein sequence ID" value="KAF2185186.1"/>
    <property type="molecule type" value="Genomic_DNA"/>
</dbReference>
<keyword evidence="3" id="KW-1185">Reference proteome</keyword>
<feature type="non-terminal residue" evidence="2">
    <location>
        <position position="1"/>
    </location>
</feature>
<dbReference type="InterPro" id="IPR052895">
    <property type="entry name" value="HetReg/Transcr_Mod"/>
</dbReference>